<evidence type="ECO:0000256" key="1">
    <source>
        <dbReference type="SAM" id="Phobius"/>
    </source>
</evidence>
<name>A0A417Z877_9LACO</name>
<dbReference type="Proteomes" id="UP000284822">
    <property type="component" value="Unassembled WGS sequence"/>
</dbReference>
<comment type="caution">
    <text evidence="2">The sequence shown here is derived from an EMBL/GenBank/DDBJ whole genome shotgun (WGS) entry which is preliminary data.</text>
</comment>
<proteinExistence type="predicted"/>
<reference evidence="2 3" key="1">
    <citation type="submission" date="2018-07" db="EMBL/GenBank/DDBJ databases">
        <title>Genome sequences of six Lactobacillus spp. isolated from bumble bee guts.</title>
        <authorList>
            <person name="Motta E.V.S."/>
            <person name="Moran N.A."/>
        </authorList>
    </citation>
    <scope>NUCLEOTIDE SEQUENCE [LARGE SCALE GENOMIC DNA]</scope>
    <source>
        <strain evidence="2 3">LV-8.1</strain>
    </source>
</reference>
<keyword evidence="1" id="KW-1133">Transmembrane helix</keyword>
<keyword evidence="1" id="KW-0812">Transmembrane</keyword>
<organism evidence="2 3">
    <name type="scientific">Bombilactobacillus bombi</name>
    <dbReference type="NCBI Taxonomy" id="1303590"/>
    <lineage>
        <taxon>Bacteria</taxon>
        <taxon>Bacillati</taxon>
        <taxon>Bacillota</taxon>
        <taxon>Bacilli</taxon>
        <taxon>Lactobacillales</taxon>
        <taxon>Lactobacillaceae</taxon>
        <taxon>Bombilactobacillus</taxon>
    </lineage>
</organism>
<accession>A0A417Z877</accession>
<sequence>MSVYKSVTKILRKNIGHLVVGLVVTIIMFLLLAINSTNHKQTLVNTKVAIITSQKNALTRSLTQYLSKQQKIVPLKNTSQRSIDDALFFEKVDYVLYLPANAQAKVQTEKK</sequence>
<evidence type="ECO:0000313" key="3">
    <source>
        <dbReference type="Proteomes" id="UP000284822"/>
    </source>
</evidence>
<dbReference type="EMBL" id="QOCS01000009">
    <property type="protein sequence ID" value="RHW46835.1"/>
    <property type="molecule type" value="Genomic_DNA"/>
</dbReference>
<gene>
    <name evidence="2" type="ORF">DS832_04930</name>
</gene>
<dbReference type="AlphaFoldDB" id="A0A417Z877"/>
<keyword evidence="1" id="KW-0472">Membrane</keyword>
<protein>
    <submittedName>
        <fullName evidence="2">Uncharacterized protein</fullName>
    </submittedName>
</protein>
<dbReference type="Gene3D" id="3.40.1710.10">
    <property type="entry name" value="abc type-2 transporter like domain"/>
    <property type="match status" value="1"/>
</dbReference>
<evidence type="ECO:0000313" key="2">
    <source>
        <dbReference type="EMBL" id="RHW46835.1"/>
    </source>
</evidence>
<feature type="transmembrane region" description="Helical" evidence="1">
    <location>
        <begin position="15"/>
        <end position="34"/>
    </location>
</feature>
<dbReference type="RefSeq" id="WP_118910648.1">
    <property type="nucleotide sequence ID" value="NZ_QOCS01000009.1"/>
</dbReference>